<keyword evidence="2" id="KW-1185">Reference proteome</keyword>
<name>A0ABR5HP36_9BURK</name>
<proteinExistence type="predicted"/>
<dbReference type="EMBL" id="LELG01000014">
    <property type="protein sequence ID" value="KMQ81064.1"/>
    <property type="molecule type" value="Genomic_DNA"/>
</dbReference>
<gene>
    <name evidence="1" type="ORF">BPMI_03201</name>
</gene>
<organism evidence="1 2">
    <name type="scientific">Candidatus Burkholderia pumila</name>
    <dbReference type="NCBI Taxonomy" id="1090375"/>
    <lineage>
        <taxon>Bacteria</taxon>
        <taxon>Pseudomonadati</taxon>
        <taxon>Pseudomonadota</taxon>
        <taxon>Betaproteobacteria</taxon>
        <taxon>Burkholderiales</taxon>
        <taxon>Burkholderiaceae</taxon>
        <taxon>Burkholderia</taxon>
    </lineage>
</organism>
<evidence type="ECO:0000313" key="1">
    <source>
        <dbReference type="EMBL" id="KMQ81064.1"/>
    </source>
</evidence>
<dbReference type="Proteomes" id="UP000242951">
    <property type="component" value="Unassembled WGS sequence"/>
</dbReference>
<comment type="caution">
    <text evidence="1">The sequence shown here is derived from an EMBL/GenBank/DDBJ whole genome shotgun (WGS) entry which is preliminary data.</text>
</comment>
<evidence type="ECO:0000313" key="2">
    <source>
        <dbReference type="Proteomes" id="UP000242951"/>
    </source>
</evidence>
<sequence>MKLVKVKVAYTCGLMIVETASVDPTTGELFLPPRLTGLMSQIEASECPPVFTLDYNGYPIHVHPNGAAEYAVTLPVGKGSIWRQFVDSIVYPREIQRHQNGRLIHTFGRDRECSGDRTCCAGVRLGVIESAVLQGGGAVLLWYVGFLCMKGD</sequence>
<protein>
    <submittedName>
        <fullName evidence="1">Uncharacterized protein</fullName>
    </submittedName>
</protein>
<reference evidence="1 2" key="1">
    <citation type="submission" date="2015-06" db="EMBL/GenBank/DDBJ databases">
        <title>Comparative genomics of Burkholderia leaf nodule symbionts.</title>
        <authorList>
            <person name="Carlier A."/>
            <person name="Eberl L."/>
            <person name="Pinto-Carbo M."/>
        </authorList>
    </citation>
    <scope>NUCLEOTIDE SEQUENCE [LARGE SCALE GENOMIC DNA]</scope>
    <source>
        <strain evidence="1 2">UZHbot3</strain>
    </source>
</reference>
<accession>A0ABR5HP36</accession>